<comment type="caution">
    <text evidence="2">The sequence shown here is derived from an EMBL/GenBank/DDBJ whole genome shotgun (WGS) entry which is preliminary data.</text>
</comment>
<proteinExistence type="predicted"/>
<gene>
    <name evidence="2" type="ORF">GCM10009789_79540</name>
</gene>
<dbReference type="PROSITE" id="PS51186">
    <property type="entry name" value="GNAT"/>
    <property type="match status" value="1"/>
</dbReference>
<reference evidence="2 3" key="1">
    <citation type="journal article" date="2019" name="Int. J. Syst. Evol. Microbiol.">
        <title>The Global Catalogue of Microorganisms (GCM) 10K type strain sequencing project: providing services to taxonomists for standard genome sequencing and annotation.</title>
        <authorList>
            <consortium name="The Broad Institute Genomics Platform"/>
            <consortium name="The Broad Institute Genome Sequencing Center for Infectious Disease"/>
            <person name="Wu L."/>
            <person name="Ma J."/>
        </authorList>
    </citation>
    <scope>NUCLEOTIDE SEQUENCE [LARGE SCALE GENOMIC DNA]</scope>
    <source>
        <strain evidence="2 3">JCM 14969</strain>
    </source>
</reference>
<dbReference type="Proteomes" id="UP001500393">
    <property type="component" value="Unassembled WGS sequence"/>
</dbReference>
<accession>A0ABN2ERT6</accession>
<protein>
    <recommendedName>
        <fullName evidence="1">N-acetyltransferase domain-containing protein</fullName>
    </recommendedName>
</protein>
<dbReference type="EMBL" id="BAAAOS010000063">
    <property type="protein sequence ID" value="GAA1613388.1"/>
    <property type="molecule type" value="Genomic_DNA"/>
</dbReference>
<evidence type="ECO:0000313" key="3">
    <source>
        <dbReference type="Proteomes" id="UP001500393"/>
    </source>
</evidence>
<dbReference type="InterPro" id="IPR016181">
    <property type="entry name" value="Acyl_CoA_acyltransferase"/>
</dbReference>
<dbReference type="SUPFAM" id="SSF55729">
    <property type="entry name" value="Acyl-CoA N-acyltransferases (Nat)"/>
    <property type="match status" value="1"/>
</dbReference>
<keyword evidence="3" id="KW-1185">Reference proteome</keyword>
<dbReference type="InterPro" id="IPR000182">
    <property type="entry name" value="GNAT_dom"/>
</dbReference>
<feature type="domain" description="N-acetyltransferase" evidence="1">
    <location>
        <begin position="1"/>
        <end position="85"/>
    </location>
</feature>
<organism evidence="2 3">
    <name type="scientific">Kribbella sancticallisti</name>
    <dbReference type="NCBI Taxonomy" id="460087"/>
    <lineage>
        <taxon>Bacteria</taxon>
        <taxon>Bacillati</taxon>
        <taxon>Actinomycetota</taxon>
        <taxon>Actinomycetes</taxon>
        <taxon>Propionibacteriales</taxon>
        <taxon>Kribbellaceae</taxon>
        <taxon>Kribbella</taxon>
    </lineage>
</organism>
<sequence>MFVGYDGDVPLATSVAHDAAGLTVVENVAVLPAARGRGAGAAITWAATGHRPDQPAALIASDDGQPVYQRLGYLRVERWTVWVRA</sequence>
<evidence type="ECO:0000313" key="2">
    <source>
        <dbReference type="EMBL" id="GAA1613388.1"/>
    </source>
</evidence>
<dbReference type="Gene3D" id="3.40.630.30">
    <property type="match status" value="1"/>
</dbReference>
<evidence type="ECO:0000259" key="1">
    <source>
        <dbReference type="PROSITE" id="PS51186"/>
    </source>
</evidence>
<name>A0ABN2ERT6_9ACTN</name>